<keyword evidence="4" id="KW-1185">Reference proteome</keyword>
<evidence type="ECO:0000256" key="1">
    <source>
        <dbReference type="ARBA" id="ARBA00022679"/>
    </source>
</evidence>
<dbReference type="EMBL" id="CP036348">
    <property type="protein sequence ID" value="QDV66365.1"/>
    <property type="molecule type" value="Genomic_DNA"/>
</dbReference>
<dbReference type="EC" id="2.4.1.246" evidence="3"/>
<name>A0A518JLD5_9BACT</name>
<feature type="domain" description="Glycosyl transferase family 1" evidence="2">
    <location>
        <begin position="232"/>
        <end position="392"/>
    </location>
</feature>
<gene>
    <name evidence="3" type="primary">mfpsA_1</name>
    <name evidence="3" type="ORF">Poly24_00490</name>
</gene>
<evidence type="ECO:0000313" key="3">
    <source>
        <dbReference type="EMBL" id="QDV66365.1"/>
    </source>
</evidence>
<dbReference type="GO" id="GO:0103011">
    <property type="term" value="F:mannosylfructose-phosphate synthase activity"/>
    <property type="evidence" value="ECO:0007669"/>
    <property type="project" value="UniProtKB-EC"/>
</dbReference>
<dbReference type="PANTHER" id="PTHR46401">
    <property type="entry name" value="GLYCOSYLTRANSFERASE WBBK-RELATED"/>
    <property type="match status" value="1"/>
</dbReference>
<dbReference type="InterPro" id="IPR001296">
    <property type="entry name" value="Glyco_trans_1"/>
</dbReference>
<dbReference type="KEGG" id="rcf:Poly24_00490"/>
<sequence>MMIPMRGSASRVTGVGRVVEQVFSGLQQSEGLRLRPVGATNRIWQSVIENESVVRWVREHLPHSYRAEGAFALRLASLSWAYRLEYDCSAHPIASANLFQRIVLALVRRWNKANLKLTISAENTDLFISTFFACPSGLDSRVPRLSFVYDLYPLRFPDNVTRHTASQLESLFDDLDAQRDHVIAISQYTKDDFCQWTGFPRERVTVVPLAASDLFRPIEAGECRGILDKYGIADSPFFLSVANPQPRKNTSIAIRAFCQFLKATHESDAQLLLVGDPSSGYAVDELLRELKQADGMQGRIQMIGGVEDQDLPAFYSAATAFLFPSKFEGFGLPVLEAMQCGTPVICSNATSIPEIVGDSAIQCRPDDEDAFCAAMLRVFQNPRVADDLRRAGLERAREFSWEKTVDVVKSLINRVIAESTAQRH</sequence>
<dbReference type="AlphaFoldDB" id="A0A518JLD5"/>
<proteinExistence type="predicted"/>
<dbReference type="SUPFAM" id="SSF53756">
    <property type="entry name" value="UDP-Glycosyltransferase/glycogen phosphorylase"/>
    <property type="match status" value="1"/>
</dbReference>
<keyword evidence="3" id="KW-0328">Glycosyltransferase</keyword>
<protein>
    <submittedName>
        <fullName evidence="3">Mannosylfructose-phosphate synthase</fullName>
        <ecNumber evidence="3">2.4.1.246</ecNumber>
    </submittedName>
</protein>
<dbReference type="GO" id="GO:0009103">
    <property type="term" value="P:lipopolysaccharide biosynthetic process"/>
    <property type="evidence" value="ECO:0007669"/>
    <property type="project" value="TreeGrafter"/>
</dbReference>
<dbReference type="CDD" id="cd03809">
    <property type="entry name" value="GT4_MtfB-like"/>
    <property type="match status" value="1"/>
</dbReference>
<dbReference type="Proteomes" id="UP000315082">
    <property type="component" value="Chromosome"/>
</dbReference>
<reference evidence="3 4" key="1">
    <citation type="submission" date="2019-02" db="EMBL/GenBank/DDBJ databases">
        <title>Deep-cultivation of Planctomycetes and their phenomic and genomic characterization uncovers novel biology.</title>
        <authorList>
            <person name="Wiegand S."/>
            <person name="Jogler M."/>
            <person name="Boedeker C."/>
            <person name="Pinto D."/>
            <person name="Vollmers J."/>
            <person name="Rivas-Marin E."/>
            <person name="Kohn T."/>
            <person name="Peeters S.H."/>
            <person name="Heuer A."/>
            <person name="Rast P."/>
            <person name="Oberbeckmann S."/>
            <person name="Bunk B."/>
            <person name="Jeske O."/>
            <person name="Meyerdierks A."/>
            <person name="Storesund J.E."/>
            <person name="Kallscheuer N."/>
            <person name="Luecker S."/>
            <person name="Lage O.M."/>
            <person name="Pohl T."/>
            <person name="Merkel B.J."/>
            <person name="Hornburger P."/>
            <person name="Mueller R.-W."/>
            <person name="Bruemmer F."/>
            <person name="Labrenz M."/>
            <person name="Spormann A.M."/>
            <person name="Op den Camp H."/>
            <person name="Overmann J."/>
            <person name="Amann R."/>
            <person name="Jetten M.S.M."/>
            <person name="Mascher T."/>
            <person name="Medema M.H."/>
            <person name="Devos D.P."/>
            <person name="Kaster A.-K."/>
            <person name="Ovreas L."/>
            <person name="Rohde M."/>
            <person name="Galperin M.Y."/>
            <person name="Jogler C."/>
        </authorList>
    </citation>
    <scope>NUCLEOTIDE SEQUENCE [LARGE SCALE GENOMIC DNA]</scope>
    <source>
        <strain evidence="3 4">Poly24</strain>
    </source>
</reference>
<evidence type="ECO:0000313" key="4">
    <source>
        <dbReference type="Proteomes" id="UP000315082"/>
    </source>
</evidence>
<dbReference type="FunFam" id="3.40.50.2000:FF:000119">
    <property type="entry name" value="Glycosyl transferase group 1"/>
    <property type="match status" value="1"/>
</dbReference>
<evidence type="ECO:0000259" key="2">
    <source>
        <dbReference type="Pfam" id="PF00534"/>
    </source>
</evidence>
<organism evidence="3 4">
    <name type="scientific">Rosistilla carotiformis</name>
    <dbReference type="NCBI Taxonomy" id="2528017"/>
    <lineage>
        <taxon>Bacteria</taxon>
        <taxon>Pseudomonadati</taxon>
        <taxon>Planctomycetota</taxon>
        <taxon>Planctomycetia</taxon>
        <taxon>Pirellulales</taxon>
        <taxon>Pirellulaceae</taxon>
        <taxon>Rosistilla</taxon>
    </lineage>
</organism>
<dbReference type="Pfam" id="PF00534">
    <property type="entry name" value="Glycos_transf_1"/>
    <property type="match status" value="1"/>
</dbReference>
<keyword evidence="1 3" id="KW-0808">Transferase</keyword>
<dbReference type="PANTHER" id="PTHR46401:SF2">
    <property type="entry name" value="GLYCOSYLTRANSFERASE WBBK-RELATED"/>
    <property type="match status" value="1"/>
</dbReference>
<accession>A0A518JLD5</accession>
<dbReference type="Gene3D" id="3.40.50.2000">
    <property type="entry name" value="Glycogen Phosphorylase B"/>
    <property type="match status" value="2"/>
</dbReference>